<organism evidence="2 3">
    <name type="scientific">Caballeronia temeraria</name>
    <dbReference type="NCBI Taxonomy" id="1777137"/>
    <lineage>
        <taxon>Bacteria</taxon>
        <taxon>Pseudomonadati</taxon>
        <taxon>Pseudomonadota</taxon>
        <taxon>Betaproteobacteria</taxon>
        <taxon>Burkholderiales</taxon>
        <taxon>Burkholderiaceae</taxon>
        <taxon>Caballeronia</taxon>
    </lineage>
</organism>
<dbReference type="EMBL" id="FCOI02000006">
    <property type="protein sequence ID" value="SAK57608.1"/>
    <property type="molecule type" value="Genomic_DNA"/>
</dbReference>
<reference evidence="3" key="1">
    <citation type="submission" date="2016-01" db="EMBL/GenBank/DDBJ databases">
        <authorList>
            <person name="Peeters Charlotte."/>
        </authorList>
    </citation>
    <scope>NUCLEOTIDE SEQUENCE [LARGE SCALE GENOMIC DNA]</scope>
</reference>
<evidence type="ECO:0000256" key="1">
    <source>
        <dbReference type="SAM" id="Coils"/>
    </source>
</evidence>
<dbReference type="RefSeq" id="WP_061128565.1">
    <property type="nucleotide sequence ID" value="NZ_FCOI02000006.1"/>
</dbReference>
<evidence type="ECO:0000313" key="3">
    <source>
        <dbReference type="Proteomes" id="UP000054624"/>
    </source>
</evidence>
<dbReference type="AlphaFoldDB" id="A0A158AIG3"/>
<dbReference type="STRING" id="1777137.AWB76_02480"/>
<gene>
    <name evidence="2" type="ORF">AWB76_02480</name>
</gene>
<feature type="coiled-coil region" evidence="1">
    <location>
        <begin position="68"/>
        <end position="95"/>
    </location>
</feature>
<sequence>MSKVIPFARLRVSVAEQNERPRGECTHRRIKLEPNGGVVVCSICGAMLSPFWALSMLSEQYGLALAQIDRLNARLALASARVLELSEELDALTTQERASKASPTET</sequence>
<keyword evidence="1" id="KW-0175">Coiled coil</keyword>
<dbReference type="Proteomes" id="UP000054624">
    <property type="component" value="Unassembled WGS sequence"/>
</dbReference>
<name>A0A158AIG3_9BURK</name>
<accession>A0A158AIG3</accession>
<evidence type="ECO:0000313" key="2">
    <source>
        <dbReference type="EMBL" id="SAK57608.1"/>
    </source>
</evidence>
<protein>
    <submittedName>
        <fullName evidence="2">Uncharacterized protein</fullName>
    </submittedName>
</protein>
<keyword evidence="3" id="KW-1185">Reference proteome</keyword>
<proteinExistence type="predicted"/>